<keyword evidence="4" id="KW-0269">Exonuclease</keyword>
<dbReference type="InterPro" id="IPR029052">
    <property type="entry name" value="Metallo-depent_PP-like"/>
</dbReference>
<reference evidence="4 5" key="1">
    <citation type="submission" date="2021-01" db="EMBL/GenBank/DDBJ databases">
        <title>Genomic Encyclopedia of Type Strains, Phase IV (KMG-IV): sequencing the most valuable type-strain genomes for metagenomic binning, comparative biology and taxonomic classification.</title>
        <authorList>
            <person name="Goeker M."/>
        </authorList>
    </citation>
    <scope>NUCLEOTIDE SEQUENCE [LARGE SCALE GENOMIC DNA]</scope>
    <source>
        <strain evidence="4 5">DSM 100968</strain>
    </source>
</reference>
<dbReference type="InterPro" id="IPR014576">
    <property type="entry name" value="Pesterase_YhaO"/>
</dbReference>
<dbReference type="InterPro" id="IPR041796">
    <property type="entry name" value="Mre11_N"/>
</dbReference>
<protein>
    <submittedName>
        <fullName evidence="4">DNA repair exonuclease SbcCD nuclease subunit</fullName>
    </submittedName>
</protein>
<gene>
    <name evidence="4" type="ORF">JOC27_001817</name>
</gene>
<sequence length="407" mass="46285">MIRFIHAADLHLDRPFEGLSDLPASIHERVKNSIFEALDQLVHHAVMEKVDFVILAGDIFDDSRRSIRAQKQFIRAMDVLNQSDIPVCLVFGNHDYLDNHSKRLDLPANVHVFPERPEPFRIETASGEIAAVYGFSYHRRHISEDMVKYFKKDGNADYHIGILHGAQRMAASEDVYAPFTIEDLRAKAFDYWALGHIHKRESLASDPPIEYSGDIQGLSIKETGEKGISLVALDASGAHVQLLPTASILWETAELSIAPPHLNLNDIDEALSQVREKNRLRDRAVFLRVKAIVTKAEQEMDVLEQEISDLIDAGNDAEVDRNNFVWLLDASIDIKPIWSHEEMLARPNFIGDLFRTIDAQTDLEPVVQPLLAHRQGRRYLRMPDDNEAMEIRQKAEQILAEALLRKN</sequence>
<evidence type="ECO:0000256" key="2">
    <source>
        <dbReference type="SAM" id="Coils"/>
    </source>
</evidence>
<keyword evidence="5" id="KW-1185">Reference proteome</keyword>
<dbReference type="PIRSF" id="PIRSF033091">
    <property type="entry name" value="Pesterase_YhaO"/>
    <property type="match status" value="1"/>
</dbReference>
<dbReference type="SUPFAM" id="SSF56300">
    <property type="entry name" value="Metallo-dependent phosphatases"/>
    <property type="match status" value="1"/>
</dbReference>
<keyword evidence="1" id="KW-0378">Hydrolase</keyword>
<dbReference type="GO" id="GO:0004527">
    <property type="term" value="F:exonuclease activity"/>
    <property type="evidence" value="ECO:0007669"/>
    <property type="project" value="UniProtKB-KW"/>
</dbReference>
<dbReference type="InterPro" id="IPR050535">
    <property type="entry name" value="DNA_Repair-Maintenance_Comp"/>
</dbReference>
<evidence type="ECO:0000313" key="4">
    <source>
        <dbReference type="EMBL" id="MBM7658364.1"/>
    </source>
</evidence>
<evidence type="ECO:0000313" key="5">
    <source>
        <dbReference type="Proteomes" id="UP000823201"/>
    </source>
</evidence>
<dbReference type="Gene3D" id="3.60.21.10">
    <property type="match status" value="1"/>
</dbReference>
<dbReference type="RefSeq" id="WP_205006927.1">
    <property type="nucleotide sequence ID" value="NZ_CBCRXA010000008.1"/>
</dbReference>
<proteinExistence type="predicted"/>
<accession>A0ABS2Q9C1</accession>
<dbReference type="Pfam" id="PF00149">
    <property type="entry name" value="Metallophos"/>
    <property type="match status" value="1"/>
</dbReference>
<comment type="caution">
    <text evidence="4">The sequence shown here is derived from an EMBL/GenBank/DDBJ whole genome shotgun (WGS) entry which is preliminary data.</text>
</comment>
<organism evidence="4 5">
    <name type="scientific">Sporolactobacillus spathodeae</name>
    <dbReference type="NCBI Taxonomy" id="1465502"/>
    <lineage>
        <taxon>Bacteria</taxon>
        <taxon>Bacillati</taxon>
        <taxon>Bacillota</taxon>
        <taxon>Bacilli</taxon>
        <taxon>Bacillales</taxon>
        <taxon>Sporolactobacillaceae</taxon>
        <taxon>Sporolactobacillus</taxon>
    </lineage>
</organism>
<dbReference type="PANTHER" id="PTHR30337">
    <property type="entry name" value="COMPONENT OF ATP-DEPENDENT DSDNA EXONUCLEASE"/>
    <property type="match status" value="1"/>
</dbReference>
<dbReference type="InterPro" id="IPR004843">
    <property type="entry name" value="Calcineurin-like_PHP"/>
</dbReference>
<dbReference type="EMBL" id="JAFBEV010000015">
    <property type="protein sequence ID" value="MBM7658364.1"/>
    <property type="molecule type" value="Genomic_DNA"/>
</dbReference>
<dbReference type="PANTHER" id="PTHR30337:SF7">
    <property type="entry name" value="PHOSPHOESTERASE"/>
    <property type="match status" value="1"/>
</dbReference>
<keyword evidence="4" id="KW-0540">Nuclease</keyword>
<keyword evidence="2" id="KW-0175">Coiled coil</keyword>
<dbReference type="CDD" id="cd00840">
    <property type="entry name" value="MPP_Mre11_N"/>
    <property type="match status" value="1"/>
</dbReference>
<dbReference type="Proteomes" id="UP000823201">
    <property type="component" value="Unassembled WGS sequence"/>
</dbReference>
<evidence type="ECO:0000256" key="1">
    <source>
        <dbReference type="ARBA" id="ARBA00022801"/>
    </source>
</evidence>
<evidence type="ECO:0000259" key="3">
    <source>
        <dbReference type="Pfam" id="PF00149"/>
    </source>
</evidence>
<feature type="coiled-coil region" evidence="2">
    <location>
        <begin position="286"/>
        <end position="313"/>
    </location>
</feature>
<feature type="domain" description="Calcineurin-like phosphoesterase" evidence="3">
    <location>
        <begin position="2"/>
        <end position="199"/>
    </location>
</feature>
<name>A0ABS2Q9C1_9BACL</name>